<proteinExistence type="predicted"/>
<dbReference type="RefSeq" id="WP_068624885.1">
    <property type="nucleotide sequence ID" value="NZ_FJNB01000033.1"/>
</dbReference>
<evidence type="ECO:0000313" key="6">
    <source>
        <dbReference type="EMBL" id="SEJ93754.1"/>
    </source>
</evidence>
<dbReference type="Pfam" id="PF03802">
    <property type="entry name" value="CitX"/>
    <property type="match status" value="1"/>
</dbReference>
<protein>
    <recommendedName>
        <fullName evidence="1">citrate lyase holo-[acyl-carrier protein] synthase</fullName>
        <ecNumber evidence="1">2.7.7.61</ecNumber>
    </recommendedName>
</protein>
<dbReference type="GO" id="GO:0050519">
    <property type="term" value="F:holo-citrate lyase synthase activity"/>
    <property type="evidence" value="ECO:0007669"/>
    <property type="project" value="UniProtKB-EC"/>
</dbReference>
<gene>
    <name evidence="6" type="ORF">SAMN05216375_1429</name>
    <name evidence="5" type="ORF">TR210_2881</name>
</gene>
<dbReference type="NCBIfam" id="TIGR03124">
    <property type="entry name" value="citrate_citX"/>
    <property type="match status" value="1"/>
</dbReference>
<accession>A0A143ZCV2</accession>
<dbReference type="InterPro" id="IPR005551">
    <property type="entry name" value="CitX"/>
</dbReference>
<evidence type="ECO:0000313" key="7">
    <source>
        <dbReference type="Proteomes" id="UP000076878"/>
    </source>
</evidence>
<keyword evidence="8" id="KW-1185">Reference proteome</keyword>
<evidence type="ECO:0000313" key="5">
    <source>
        <dbReference type="EMBL" id="CZR10208.1"/>
    </source>
</evidence>
<dbReference type="NCBIfam" id="NF002383">
    <property type="entry name" value="PRK01392.1"/>
    <property type="match status" value="1"/>
</dbReference>
<dbReference type="Proteomes" id="UP000076878">
    <property type="component" value="Unassembled WGS sequence"/>
</dbReference>
<evidence type="ECO:0000256" key="3">
    <source>
        <dbReference type="ARBA" id="ARBA00022695"/>
    </source>
</evidence>
<name>A0A143ZCV2_9LACT</name>
<keyword evidence="5" id="KW-0456">Lyase</keyword>
<evidence type="ECO:0000256" key="4">
    <source>
        <dbReference type="ARBA" id="ARBA00048574"/>
    </source>
</evidence>
<reference evidence="6 8" key="2">
    <citation type="submission" date="2016-10" db="EMBL/GenBank/DDBJ databases">
        <authorList>
            <person name="Varghese N."/>
            <person name="Submissions S."/>
        </authorList>
    </citation>
    <scope>NUCLEOTIDE SEQUENCE [LARGE SCALE GENOMIC DNA]</scope>
    <source>
        <strain evidence="6 8">DSM 22150</strain>
    </source>
</reference>
<organism evidence="5 7">
    <name type="scientific">Trichococcus ilyis</name>
    <dbReference type="NCBI Taxonomy" id="640938"/>
    <lineage>
        <taxon>Bacteria</taxon>
        <taxon>Bacillati</taxon>
        <taxon>Bacillota</taxon>
        <taxon>Bacilli</taxon>
        <taxon>Lactobacillales</taxon>
        <taxon>Carnobacteriaceae</taxon>
        <taxon>Trichococcus</taxon>
    </lineage>
</organism>
<dbReference type="EMBL" id="FNYT01000042">
    <property type="protein sequence ID" value="SEJ93754.1"/>
    <property type="molecule type" value="Genomic_DNA"/>
</dbReference>
<dbReference type="EMBL" id="FJNB01000033">
    <property type="protein sequence ID" value="CZR10208.1"/>
    <property type="molecule type" value="Genomic_DNA"/>
</dbReference>
<sequence>MTFNLFRTGKAVQLDEILRARDKRAAKQRELLTLYPTHSLLVATLNIPGPIKDVPILDEVFQNIRNAIHTVLTEVNPLSSHYSHVRTGQEYFLTVPIAPESLKQLMVEIEENHPYGRVVDLDVLFLEDGHLRSISRNDLEMPMRKCYLCGEDAKICGRSRAHSIEEIQQKISRIILFNQ</sequence>
<dbReference type="STRING" id="640938.TR210_2881"/>
<evidence type="ECO:0000256" key="2">
    <source>
        <dbReference type="ARBA" id="ARBA00022679"/>
    </source>
</evidence>
<dbReference type="Proteomes" id="UP000199280">
    <property type="component" value="Unassembled WGS sequence"/>
</dbReference>
<evidence type="ECO:0000256" key="1">
    <source>
        <dbReference type="ARBA" id="ARBA00012524"/>
    </source>
</evidence>
<comment type="catalytic activity">
    <reaction evidence="4">
        <text>apo-[citrate lyase ACP] + 2'-(5''-triphospho-alpha-D-ribosyl)-3'-dephospho-CoA = holo-[citrate lyase ACP] + diphosphate</text>
        <dbReference type="Rhea" id="RHEA:16333"/>
        <dbReference type="Rhea" id="RHEA-COMP:10157"/>
        <dbReference type="Rhea" id="RHEA-COMP:10158"/>
        <dbReference type="ChEBI" id="CHEBI:29999"/>
        <dbReference type="ChEBI" id="CHEBI:33019"/>
        <dbReference type="ChEBI" id="CHEBI:61378"/>
        <dbReference type="ChEBI" id="CHEBI:82683"/>
        <dbReference type="EC" id="2.7.7.61"/>
    </reaction>
</comment>
<reference evidence="5 7" key="1">
    <citation type="submission" date="2016-02" db="EMBL/GenBank/DDBJ databases">
        <authorList>
            <person name="Wen L."/>
            <person name="He K."/>
            <person name="Yang H."/>
        </authorList>
    </citation>
    <scope>NUCLEOTIDE SEQUENCE [LARGE SCALE GENOMIC DNA]</scope>
    <source>
        <strain evidence="5">Trichococcus_R210</strain>
    </source>
</reference>
<dbReference type="EC" id="2.7.7.61" evidence="1"/>
<keyword evidence="2 5" id="KW-0808">Transferase</keyword>
<dbReference type="OrthoDB" id="3196716at2"/>
<dbReference type="AlphaFoldDB" id="A0A143ZCV2"/>
<evidence type="ECO:0000313" key="8">
    <source>
        <dbReference type="Proteomes" id="UP000199280"/>
    </source>
</evidence>
<dbReference type="GO" id="GO:0051191">
    <property type="term" value="P:prosthetic group biosynthetic process"/>
    <property type="evidence" value="ECO:0007669"/>
    <property type="project" value="InterPro"/>
</dbReference>
<dbReference type="GO" id="GO:0016829">
    <property type="term" value="F:lyase activity"/>
    <property type="evidence" value="ECO:0007669"/>
    <property type="project" value="UniProtKB-KW"/>
</dbReference>
<keyword evidence="3" id="KW-0548">Nucleotidyltransferase</keyword>